<accession>A0A556ACA3</accession>
<dbReference type="RefSeq" id="WP_143950436.1">
    <property type="nucleotide sequence ID" value="NZ_BAABMB010000003.1"/>
</dbReference>
<dbReference type="OrthoDB" id="8687764at2"/>
<dbReference type="InterPro" id="IPR036692">
    <property type="entry name" value="Shew3726-like_sf"/>
</dbReference>
<dbReference type="InterPro" id="IPR009962">
    <property type="entry name" value="DUF1488"/>
</dbReference>
<dbReference type="SUPFAM" id="SSF160272">
    <property type="entry name" value="Shew3726-like"/>
    <property type="match status" value="1"/>
</dbReference>
<dbReference type="Pfam" id="PF07369">
    <property type="entry name" value="DUF1488"/>
    <property type="match status" value="1"/>
</dbReference>
<comment type="caution">
    <text evidence="1">The sequence shown here is derived from an EMBL/GenBank/DDBJ whole genome shotgun (WGS) entry which is preliminary data.</text>
</comment>
<sequence>MSTELAKEVPPAVIDGAVRFTALLQGRVHHVFEVSGDALVEHFGAQSRSDDDLLAAFKRGKAEILDVAAQSANIPVNGMVELGTGDFSERRPGPASA</sequence>
<evidence type="ECO:0000313" key="2">
    <source>
        <dbReference type="Proteomes" id="UP000318405"/>
    </source>
</evidence>
<reference evidence="1 2" key="1">
    <citation type="submission" date="2019-07" db="EMBL/GenBank/DDBJ databases">
        <title>Qingshengfaniella alkalisoli gen. nov., sp. nov., isolated from saline soil.</title>
        <authorList>
            <person name="Xu L."/>
            <person name="Huang X.-X."/>
            <person name="Sun J.-Q."/>
        </authorList>
    </citation>
    <scope>NUCLEOTIDE SEQUENCE [LARGE SCALE GENOMIC DNA]</scope>
    <source>
        <strain evidence="1 2">DSM 27279</strain>
    </source>
</reference>
<gene>
    <name evidence="1" type="ORF">FOZ76_22170</name>
</gene>
<organism evidence="1 2">
    <name type="scientific">Verticiella sediminum</name>
    <dbReference type="NCBI Taxonomy" id="1247510"/>
    <lineage>
        <taxon>Bacteria</taxon>
        <taxon>Pseudomonadati</taxon>
        <taxon>Pseudomonadota</taxon>
        <taxon>Betaproteobacteria</taxon>
        <taxon>Burkholderiales</taxon>
        <taxon>Alcaligenaceae</taxon>
        <taxon>Verticiella</taxon>
    </lineage>
</organism>
<dbReference type="EMBL" id="VLTJ01000039">
    <property type="protein sequence ID" value="TSH90519.1"/>
    <property type="molecule type" value="Genomic_DNA"/>
</dbReference>
<dbReference type="Proteomes" id="UP000318405">
    <property type="component" value="Unassembled WGS sequence"/>
</dbReference>
<evidence type="ECO:0000313" key="1">
    <source>
        <dbReference type="EMBL" id="TSH90519.1"/>
    </source>
</evidence>
<protein>
    <submittedName>
        <fullName evidence="1">DUF1488 domain-containing protein</fullName>
    </submittedName>
</protein>
<name>A0A556ACA3_9BURK</name>
<dbReference type="AlphaFoldDB" id="A0A556ACA3"/>
<keyword evidence="2" id="KW-1185">Reference proteome</keyword>
<proteinExistence type="predicted"/>